<dbReference type="Gene3D" id="3.40.80.10">
    <property type="entry name" value="Peptidoglycan recognition protein-like"/>
    <property type="match status" value="1"/>
</dbReference>
<evidence type="ECO:0000256" key="2">
    <source>
        <dbReference type="SAM" id="MobiDB-lite"/>
    </source>
</evidence>
<comment type="similarity">
    <text evidence="1">Belongs to the N-acetylmuramoyl-L-alanine amidase 2 family.</text>
</comment>
<evidence type="ECO:0000259" key="3">
    <source>
        <dbReference type="SMART" id="SM00701"/>
    </source>
</evidence>
<dbReference type="InterPro" id="IPR015510">
    <property type="entry name" value="PGRP"/>
</dbReference>
<dbReference type="Proteomes" id="UP001651050">
    <property type="component" value="Unassembled WGS sequence"/>
</dbReference>
<organism evidence="4 5">
    <name type="scientific">Isoptericola peretonis</name>
    <dbReference type="NCBI Taxonomy" id="2918523"/>
    <lineage>
        <taxon>Bacteria</taxon>
        <taxon>Bacillati</taxon>
        <taxon>Actinomycetota</taxon>
        <taxon>Actinomycetes</taxon>
        <taxon>Micrococcales</taxon>
        <taxon>Promicromonosporaceae</taxon>
        <taxon>Isoptericola</taxon>
    </lineage>
</organism>
<dbReference type="PANTHER" id="PTHR11022">
    <property type="entry name" value="PEPTIDOGLYCAN RECOGNITION PROTEIN"/>
    <property type="match status" value="1"/>
</dbReference>
<dbReference type="SUPFAM" id="SSF55846">
    <property type="entry name" value="N-acetylmuramoyl-L-alanine amidase-like"/>
    <property type="match status" value="1"/>
</dbReference>
<keyword evidence="5" id="KW-1185">Reference proteome</keyword>
<dbReference type="RefSeq" id="WP_416344851.1">
    <property type="nucleotide sequence ID" value="NZ_JALQCY010000004.1"/>
</dbReference>
<protein>
    <submittedName>
        <fullName evidence="4">Peptidoglycan recognition protein</fullName>
    </submittedName>
</protein>
<dbReference type="SMART" id="SM00701">
    <property type="entry name" value="PGRP"/>
    <property type="match status" value="1"/>
</dbReference>
<feature type="domain" description="Peptidoglycan recognition protein family" evidence="3">
    <location>
        <begin position="228"/>
        <end position="376"/>
    </location>
</feature>
<comment type="caution">
    <text evidence="4">The sequence shown here is derived from an EMBL/GenBank/DDBJ whole genome shotgun (WGS) entry which is preliminary data.</text>
</comment>
<feature type="region of interest" description="Disordered" evidence="2">
    <location>
        <begin position="69"/>
        <end position="92"/>
    </location>
</feature>
<proteinExistence type="inferred from homology"/>
<reference evidence="4 5" key="1">
    <citation type="submission" date="2022-02" db="EMBL/GenBank/DDBJ databases">
        <title>The car tank lid bacteriome: a reservoir of bacteria with potential in bioremediation of fuel.</title>
        <authorList>
            <person name="Vidal-Verdu A."/>
            <person name="Gomez-Martinez D."/>
            <person name="Latorre-Perez A."/>
            <person name="Pereto J."/>
            <person name="Porcar M."/>
        </authorList>
    </citation>
    <scope>NUCLEOTIDE SEQUENCE [LARGE SCALE GENOMIC DNA]</scope>
    <source>
        <strain evidence="4 5">4D.3</strain>
    </source>
</reference>
<name>A0ABT0J6A2_9MICO</name>
<dbReference type="PANTHER" id="PTHR11022:SF41">
    <property type="entry name" value="PEPTIDOGLYCAN-RECOGNITION PROTEIN LC-RELATED"/>
    <property type="match status" value="1"/>
</dbReference>
<dbReference type="EMBL" id="JALQCY010000004">
    <property type="protein sequence ID" value="MCK9794997.1"/>
    <property type="molecule type" value="Genomic_DNA"/>
</dbReference>
<gene>
    <name evidence="4" type="ORF">M1843_14690</name>
</gene>
<dbReference type="CDD" id="cd06583">
    <property type="entry name" value="PGRP"/>
    <property type="match status" value="1"/>
</dbReference>
<evidence type="ECO:0000256" key="1">
    <source>
        <dbReference type="ARBA" id="ARBA00007553"/>
    </source>
</evidence>
<evidence type="ECO:0000313" key="5">
    <source>
        <dbReference type="Proteomes" id="UP001651050"/>
    </source>
</evidence>
<accession>A0ABT0J6A2</accession>
<sequence>MTTTRMARRAARTAVTTSTVVALALAGVVLPTVSLPVPEAHAVAPDVEHVPVRGIDADARHQRGALDDAVGHEHAAPEKEELAKEVPADGRGATTLAQGAPDEGDLAALSERTTTQDFLVAGVTWDAATGSEVTEVAVRVREDGRWSDWQALGLDGVTVDGGRAGTEPIVSTGADGVQARVRTADGTPPRGLQVDVVDPGTSRADAYVGQDTAPASSASAGTGFEIRPSIVTRAGWGADESLSGSWPETSKSLRAIYVHHTAGTNGYRESQSAALVRGIYAYHTKSRGWPDIGYQILVDKYGNIFQGRKDARVDNPIGAQAGGYNTGTIGVSAMGNFDTARPTSALLTAMAKVLAWKSYQYKIDPKGTTTLVTGGSTGSGTRAKPGSTVRVPTVLMHRTTNETACPGRYLAAKMSTLRSSAASRKAAAIKRYGSMRWAVAAPTRYAPTASQSPVQWSTRATYKWKKVSGARYYQVLYREAHWSSDMPSTNYWRVLKSATTATSVTVNLDRGKARQIAVRAISSKYHRGPMTTLVATSTTILPKSWSFSTGWKKVNNAVYYGDYAYQTSTGGKTITLKSANQVHRVVVRGPTNPADGKVQVLVGGKVRATLDFGRPSDGDRIFTVNLSGHNDGDVTLKKVSDGKKVRISQIALARW</sequence>
<dbReference type="InterPro" id="IPR002502">
    <property type="entry name" value="Amidase_domain"/>
</dbReference>
<dbReference type="InterPro" id="IPR036505">
    <property type="entry name" value="Amidase/PGRP_sf"/>
</dbReference>
<evidence type="ECO:0000313" key="4">
    <source>
        <dbReference type="EMBL" id="MCK9794997.1"/>
    </source>
</evidence>
<feature type="compositionally biased region" description="Basic and acidic residues" evidence="2">
    <location>
        <begin position="69"/>
        <end position="88"/>
    </location>
</feature>
<dbReference type="InterPro" id="IPR006619">
    <property type="entry name" value="PGRP_domain_met/bac"/>
</dbReference>
<dbReference type="Pfam" id="PF01510">
    <property type="entry name" value="Amidase_2"/>
    <property type="match status" value="1"/>
</dbReference>